<accession>A0AAV1D3Q4</accession>
<name>A0AAV1D3Q4_OLDCO</name>
<keyword evidence="2" id="KW-0812">Transmembrane</keyword>
<dbReference type="EMBL" id="OX459121">
    <property type="protein sequence ID" value="CAI9102166.1"/>
    <property type="molecule type" value="Genomic_DNA"/>
</dbReference>
<feature type="coiled-coil region" evidence="1">
    <location>
        <begin position="30"/>
        <end position="64"/>
    </location>
</feature>
<keyword evidence="1" id="KW-0175">Coiled coil</keyword>
<protein>
    <submittedName>
        <fullName evidence="3">OLC1v1000388C1</fullName>
    </submittedName>
</protein>
<proteinExistence type="predicted"/>
<sequence>MDRGRIVFAILGFSASFLLCLPNLWKWQAKKLAEEKLRIVNEALKQAEERMIRHEERHDRLLSQICSNYFISQYMDEALASARGAMNDAREFAAILRNLQMEILSSFPGEDVSSIPPFFG</sequence>
<evidence type="ECO:0000313" key="4">
    <source>
        <dbReference type="Proteomes" id="UP001161247"/>
    </source>
</evidence>
<dbReference type="Proteomes" id="UP001161247">
    <property type="component" value="Chromosome 4"/>
</dbReference>
<evidence type="ECO:0000256" key="2">
    <source>
        <dbReference type="SAM" id="Phobius"/>
    </source>
</evidence>
<organism evidence="3 4">
    <name type="scientific">Oldenlandia corymbosa var. corymbosa</name>
    <dbReference type="NCBI Taxonomy" id="529605"/>
    <lineage>
        <taxon>Eukaryota</taxon>
        <taxon>Viridiplantae</taxon>
        <taxon>Streptophyta</taxon>
        <taxon>Embryophyta</taxon>
        <taxon>Tracheophyta</taxon>
        <taxon>Spermatophyta</taxon>
        <taxon>Magnoliopsida</taxon>
        <taxon>eudicotyledons</taxon>
        <taxon>Gunneridae</taxon>
        <taxon>Pentapetalae</taxon>
        <taxon>asterids</taxon>
        <taxon>lamiids</taxon>
        <taxon>Gentianales</taxon>
        <taxon>Rubiaceae</taxon>
        <taxon>Rubioideae</taxon>
        <taxon>Spermacoceae</taxon>
        <taxon>Hedyotis-Oldenlandia complex</taxon>
        <taxon>Oldenlandia</taxon>
    </lineage>
</organism>
<gene>
    <name evidence="3" type="ORF">OLC1_LOCUS11570</name>
</gene>
<keyword evidence="2" id="KW-0472">Membrane</keyword>
<feature type="transmembrane region" description="Helical" evidence="2">
    <location>
        <begin position="6"/>
        <end position="25"/>
    </location>
</feature>
<dbReference type="AlphaFoldDB" id="A0AAV1D3Q4"/>
<reference evidence="3" key="1">
    <citation type="submission" date="2023-03" db="EMBL/GenBank/DDBJ databases">
        <authorList>
            <person name="Julca I."/>
        </authorList>
    </citation>
    <scope>NUCLEOTIDE SEQUENCE</scope>
</reference>
<evidence type="ECO:0000256" key="1">
    <source>
        <dbReference type="SAM" id="Coils"/>
    </source>
</evidence>
<evidence type="ECO:0000313" key="3">
    <source>
        <dbReference type="EMBL" id="CAI9102166.1"/>
    </source>
</evidence>
<keyword evidence="2" id="KW-1133">Transmembrane helix</keyword>
<keyword evidence="4" id="KW-1185">Reference proteome</keyword>